<comment type="caution">
    <text evidence="2">The sequence shown here is derived from an EMBL/GenBank/DDBJ whole genome shotgun (WGS) entry which is preliminary data.</text>
</comment>
<evidence type="ECO:0000313" key="2">
    <source>
        <dbReference type="EMBL" id="NBH61831.1"/>
    </source>
</evidence>
<organism evidence="2 3">
    <name type="scientific">Anaerotruncus colihominis</name>
    <dbReference type="NCBI Taxonomy" id="169435"/>
    <lineage>
        <taxon>Bacteria</taxon>
        <taxon>Bacillati</taxon>
        <taxon>Bacillota</taxon>
        <taxon>Clostridia</taxon>
        <taxon>Eubacteriales</taxon>
        <taxon>Oscillospiraceae</taxon>
        <taxon>Anaerotruncus</taxon>
    </lineage>
</organism>
<name>A0A845QL84_9FIRM</name>
<protein>
    <recommendedName>
        <fullName evidence="1">HNH domain-containing protein</fullName>
    </recommendedName>
</protein>
<evidence type="ECO:0000313" key="3">
    <source>
        <dbReference type="Proteomes" id="UP000446866"/>
    </source>
</evidence>
<dbReference type="GO" id="GO:0008270">
    <property type="term" value="F:zinc ion binding"/>
    <property type="evidence" value="ECO:0007669"/>
    <property type="project" value="InterPro"/>
</dbReference>
<dbReference type="Pfam" id="PF01844">
    <property type="entry name" value="HNH"/>
    <property type="match status" value="1"/>
</dbReference>
<dbReference type="GO" id="GO:0003676">
    <property type="term" value="F:nucleic acid binding"/>
    <property type="evidence" value="ECO:0007669"/>
    <property type="project" value="InterPro"/>
</dbReference>
<dbReference type="EMBL" id="QXWK01000016">
    <property type="protein sequence ID" value="NBH61831.1"/>
    <property type="molecule type" value="Genomic_DNA"/>
</dbReference>
<dbReference type="GO" id="GO:0004519">
    <property type="term" value="F:endonuclease activity"/>
    <property type="evidence" value="ECO:0007669"/>
    <property type="project" value="InterPro"/>
</dbReference>
<dbReference type="InterPro" id="IPR003615">
    <property type="entry name" value="HNH_nuc"/>
</dbReference>
<dbReference type="AlphaFoldDB" id="A0A845QL84"/>
<dbReference type="Gene3D" id="1.10.30.50">
    <property type="match status" value="1"/>
</dbReference>
<feature type="domain" description="HNH" evidence="1">
    <location>
        <begin position="110"/>
        <end position="165"/>
    </location>
</feature>
<proteinExistence type="predicted"/>
<reference evidence="2 3" key="1">
    <citation type="submission" date="2018-08" db="EMBL/GenBank/DDBJ databases">
        <title>Murine metabolic-syndrome-specific gut microbial biobank.</title>
        <authorList>
            <person name="Liu C."/>
        </authorList>
    </citation>
    <scope>NUCLEOTIDE SEQUENCE [LARGE SCALE GENOMIC DNA]</scope>
    <source>
        <strain evidence="2 3">28</strain>
    </source>
</reference>
<gene>
    <name evidence="2" type="ORF">D0435_09215</name>
</gene>
<dbReference type="InterPro" id="IPR002711">
    <property type="entry name" value="HNH"/>
</dbReference>
<keyword evidence="3" id="KW-1185">Reference proteome</keyword>
<accession>A0A845QL84</accession>
<sequence>MDVAVAEGDLITLAAWSVFYEADNLSQIQSGLDRIFDSEISFFEKNLYAWLKDHTRKIKALSYFEQETMSEQGAIEEISVEGAMKNVLTNRYERNSWARDRCLAYYGTACTICGFDFGEVYGPEFTGKIEVHHRKPLNEIKQAYVVNPIEDLIPVCPNCHLVLHSKSDGVYTIEEIKAKLAKE</sequence>
<dbReference type="Proteomes" id="UP000446866">
    <property type="component" value="Unassembled WGS sequence"/>
</dbReference>
<dbReference type="CDD" id="cd00085">
    <property type="entry name" value="HNHc"/>
    <property type="match status" value="1"/>
</dbReference>
<evidence type="ECO:0000259" key="1">
    <source>
        <dbReference type="Pfam" id="PF01844"/>
    </source>
</evidence>